<protein>
    <submittedName>
        <fullName evidence="2">Uncharacterized protein</fullName>
    </submittedName>
</protein>
<gene>
    <name evidence="2" type="ORF">L2422_07580</name>
</gene>
<keyword evidence="1" id="KW-0472">Membrane</keyword>
<name>A0AAP3GXN2_9LACO</name>
<feature type="transmembrane region" description="Helical" evidence="1">
    <location>
        <begin position="7"/>
        <end position="28"/>
    </location>
</feature>
<keyword evidence="1" id="KW-1133">Transmembrane helix</keyword>
<accession>A0AAP3GXN2</accession>
<reference evidence="2" key="1">
    <citation type="submission" date="2022-01" db="EMBL/GenBank/DDBJ databases">
        <title>VMRC isolate genome collection.</title>
        <authorList>
            <person name="France M."/>
            <person name="Rutt L."/>
            <person name="Humphrys M."/>
            <person name="Ravel J."/>
        </authorList>
    </citation>
    <scope>NUCLEOTIDE SEQUENCE</scope>
    <source>
        <strain evidence="2">C0127B5</strain>
    </source>
</reference>
<evidence type="ECO:0000313" key="2">
    <source>
        <dbReference type="EMBL" id="MCZ3845351.1"/>
    </source>
</evidence>
<dbReference type="AlphaFoldDB" id="A0AAP3GXN2"/>
<feature type="transmembrane region" description="Helical" evidence="1">
    <location>
        <begin position="34"/>
        <end position="55"/>
    </location>
</feature>
<dbReference type="Proteomes" id="UP001213015">
    <property type="component" value="Unassembled WGS sequence"/>
</dbReference>
<evidence type="ECO:0000256" key="1">
    <source>
        <dbReference type="SAM" id="Phobius"/>
    </source>
</evidence>
<proteinExistence type="predicted"/>
<dbReference type="EMBL" id="JAKHLF010000015">
    <property type="protein sequence ID" value="MCZ3845351.1"/>
    <property type="molecule type" value="Genomic_DNA"/>
</dbReference>
<sequence length="122" mass="14339">MTNRNIFPIIYAVISAVLTFIAMFFILFNTFHMNLSFTIFGAAIIAVMFYIYSYFRAHASAEIKRIVYQYGLDDAELARLTGLKKSDFPIYQDKLQLILPKRMWPRVLHILQEYEQEQKSKG</sequence>
<dbReference type="GeneID" id="97458629"/>
<dbReference type="RefSeq" id="WP_006585952.1">
    <property type="nucleotide sequence ID" value="NZ_CABMGH010000049.1"/>
</dbReference>
<keyword evidence="1" id="KW-0812">Transmembrane</keyword>
<comment type="caution">
    <text evidence="2">The sequence shown here is derived from an EMBL/GenBank/DDBJ whole genome shotgun (WGS) entry which is preliminary data.</text>
</comment>
<organism evidence="2 3">
    <name type="scientific">Lactobacillus mulieris</name>
    <dbReference type="NCBI Taxonomy" id="2508708"/>
    <lineage>
        <taxon>Bacteria</taxon>
        <taxon>Bacillati</taxon>
        <taxon>Bacillota</taxon>
        <taxon>Bacilli</taxon>
        <taxon>Lactobacillales</taxon>
        <taxon>Lactobacillaceae</taxon>
        <taxon>Lactobacillus</taxon>
    </lineage>
</organism>
<evidence type="ECO:0000313" key="3">
    <source>
        <dbReference type="Proteomes" id="UP001213015"/>
    </source>
</evidence>